<keyword evidence="2" id="KW-1185">Reference proteome</keyword>
<dbReference type="EMBL" id="LBHU01000002">
    <property type="protein sequence ID" value="KLI64103.1"/>
    <property type="molecule type" value="Genomic_DNA"/>
</dbReference>
<dbReference type="Gene3D" id="3.90.1010.10">
    <property type="match status" value="1"/>
</dbReference>
<protein>
    <recommendedName>
        <fullName evidence="3">Fe-S cluster protein</fullName>
    </recommendedName>
</protein>
<proteinExistence type="predicted"/>
<dbReference type="SUPFAM" id="SSF82649">
    <property type="entry name" value="SufE/NifU"/>
    <property type="match status" value="1"/>
</dbReference>
<comment type="caution">
    <text evidence="1">The sequence shown here is derived from an EMBL/GenBank/DDBJ whole genome shotgun (WGS) entry which is preliminary data.</text>
</comment>
<reference evidence="1 2" key="1">
    <citation type="submission" date="2015-04" db="EMBL/GenBank/DDBJ databases">
        <title>The draft genome sequence of Erythrobacter marinus HWDM-33.</title>
        <authorList>
            <person name="Zhuang L."/>
            <person name="Liu Y."/>
            <person name="Shao Z."/>
        </authorList>
    </citation>
    <scope>NUCLEOTIDE SEQUENCE [LARGE SCALE GENOMIC DNA]</scope>
    <source>
        <strain evidence="1 2">HWDM-33</strain>
    </source>
</reference>
<accession>A0A0H0XNB6</accession>
<gene>
    <name evidence="1" type="ORF">AAV99_09245</name>
</gene>
<dbReference type="PATRIC" id="fig|874156.12.peg.1894"/>
<dbReference type="AlphaFoldDB" id="A0A0H0XNB6"/>
<evidence type="ECO:0000313" key="2">
    <source>
        <dbReference type="Proteomes" id="UP000053455"/>
    </source>
</evidence>
<organism evidence="1 2">
    <name type="scientific">Aurantiacibacter marinus</name>
    <dbReference type="NCBI Taxonomy" id="874156"/>
    <lineage>
        <taxon>Bacteria</taxon>
        <taxon>Pseudomonadati</taxon>
        <taxon>Pseudomonadota</taxon>
        <taxon>Alphaproteobacteria</taxon>
        <taxon>Sphingomonadales</taxon>
        <taxon>Erythrobacteraceae</taxon>
        <taxon>Aurantiacibacter</taxon>
    </lineage>
</organism>
<dbReference type="OrthoDB" id="7857113at2"/>
<evidence type="ECO:0000313" key="1">
    <source>
        <dbReference type="EMBL" id="KLI64103.1"/>
    </source>
</evidence>
<dbReference type="Proteomes" id="UP000053455">
    <property type="component" value="Unassembled WGS sequence"/>
</dbReference>
<name>A0A0H0XNB6_9SPHN</name>
<dbReference type="STRING" id="874156.GCA_001021555_01468"/>
<sequence length="133" mass="13997">MLGAAMELAIHPRIYTAVIHGSARSEVCGSSLDLDIELDPQDHIERLGLRVRACAVGQAAAAVFARHAKGKSGAQIENSYNALVAWLSSDGPAPDWPDIGLIEPARAYQGRHGAILLPWRAAMAALFSVAASG</sequence>
<evidence type="ECO:0008006" key="3">
    <source>
        <dbReference type="Google" id="ProtNLM"/>
    </source>
</evidence>